<sequence>MAERVEIKSGDKAHQEYLLILDAFRRMVYNYENSAQRLEVFDDIISLRASFLIGRALTGLRIDFDRALEILQSKNIHLTEREELERDTLVAAIDNLVDFAAVEEVAMMQELPDTLSLAEMETYELVCQKYNETYAETENAQVLHSATIAAWWMGISMDSIVTFNTQNDERVRAWHQSFDGISYLKSEFPPELIPPIEWACRCYLTSDGYGSVFGSILKPDFKGKVNPVFSESLATGGRIFSKAHVYFAISVPVEVEAIKLRIKRKFGIA</sequence>
<evidence type="ECO:0000313" key="1">
    <source>
        <dbReference type="EMBL" id="GAK37828.1"/>
    </source>
</evidence>
<proteinExistence type="predicted"/>
<comment type="caution">
    <text evidence="1">The sequence shown here is derived from an EMBL/GenBank/DDBJ whole genome shotgun (WGS) entry which is preliminary data.</text>
</comment>
<dbReference type="STRING" id="1121097.GCA_000428125_01477"/>
<dbReference type="Proteomes" id="UP000027601">
    <property type="component" value="Unassembled WGS sequence"/>
</dbReference>
<reference evidence="1 2" key="1">
    <citation type="journal article" date="2015" name="Microbes Environ.">
        <title>Distribution and evolution of nitrogen fixation genes in the phylum bacteroidetes.</title>
        <authorList>
            <person name="Inoue J."/>
            <person name="Oshima K."/>
            <person name="Suda W."/>
            <person name="Sakamoto M."/>
            <person name="Iino T."/>
            <person name="Noda S."/>
            <person name="Hongoh Y."/>
            <person name="Hattori M."/>
            <person name="Ohkuma M."/>
        </authorList>
    </citation>
    <scope>NUCLEOTIDE SEQUENCE [LARGE SCALE GENOMIC DNA]</scope>
    <source>
        <strain evidence="1 2">JCM 15093</strain>
    </source>
</reference>
<gene>
    <name evidence="1" type="ORF">JCM15093_3111</name>
</gene>
<dbReference type="EMBL" id="BAJS01000029">
    <property type="protein sequence ID" value="GAK37828.1"/>
    <property type="molecule type" value="Genomic_DNA"/>
</dbReference>
<organism evidence="1 2">
    <name type="scientific">Bacteroides graminisolvens DSM 19988 = JCM 15093</name>
    <dbReference type="NCBI Taxonomy" id="1121097"/>
    <lineage>
        <taxon>Bacteria</taxon>
        <taxon>Pseudomonadati</taxon>
        <taxon>Bacteroidota</taxon>
        <taxon>Bacteroidia</taxon>
        <taxon>Bacteroidales</taxon>
        <taxon>Bacteroidaceae</taxon>
        <taxon>Bacteroides</taxon>
    </lineage>
</organism>
<dbReference type="AlphaFoldDB" id="A0A069D4L1"/>
<protein>
    <recommendedName>
        <fullName evidence="3">Phage head morphogenesis domain-containing protein</fullName>
    </recommendedName>
</protein>
<name>A0A069D4L1_9BACE</name>
<dbReference type="eggNOG" id="ENOG5033TN0">
    <property type="taxonomic scope" value="Bacteria"/>
</dbReference>
<accession>A0A069D4L1</accession>
<evidence type="ECO:0008006" key="3">
    <source>
        <dbReference type="Google" id="ProtNLM"/>
    </source>
</evidence>
<dbReference type="RefSeq" id="WP_226992570.1">
    <property type="nucleotide sequence ID" value="NZ_ATZI01000004.1"/>
</dbReference>
<keyword evidence="2" id="KW-1185">Reference proteome</keyword>
<evidence type="ECO:0000313" key="2">
    <source>
        <dbReference type="Proteomes" id="UP000027601"/>
    </source>
</evidence>